<comment type="subcellular location">
    <subcellularLocation>
        <location evidence="1">Membrane</location>
        <topology evidence="1">Multi-pass membrane protein</topology>
    </subcellularLocation>
</comment>
<dbReference type="Proteomes" id="UP001186944">
    <property type="component" value="Unassembled WGS sequence"/>
</dbReference>
<feature type="transmembrane region" description="Helical" evidence="5">
    <location>
        <begin position="12"/>
        <end position="33"/>
    </location>
</feature>
<name>A0AA88YBL8_PINIB</name>
<dbReference type="InterPro" id="IPR020846">
    <property type="entry name" value="MFS_dom"/>
</dbReference>
<protein>
    <recommendedName>
        <fullName evidence="6">Major facilitator superfamily (MFS) profile domain-containing protein</fullName>
    </recommendedName>
</protein>
<dbReference type="CDD" id="cd17318">
    <property type="entry name" value="MFS_SLC17"/>
    <property type="match status" value="1"/>
</dbReference>
<dbReference type="GO" id="GO:0022857">
    <property type="term" value="F:transmembrane transporter activity"/>
    <property type="evidence" value="ECO:0007669"/>
    <property type="project" value="InterPro"/>
</dbReference>
<keyword evidence="4 5" id="KW-0472">Membrane</keyword>
<keyword evidence="3 5" id="KW-1133">Transmembrane helix</keyword>
<feature type="transmembrane region" description="Helical" evidence="5">
    <location>
        <begin position="105"/>
        <end position="128"/>
    </location>
</feature>
<dbReference type="InterPro" id="IPR050382">
    <property type="entry name" value="MFS_Na/Anion_cotransporter"/>
</dbReference>
<feature type="transmembrane region" description="Helical" evidence="5">
    <location>
        <begin position="80"/>
        <end position="99"/>
    </location>
</feature>
<dbReference type="AlphaFoldDB" id="A0AA88YBL8"/>
<accession>A0AA88YBL8</accession>
<keyword evidence="2 5" id="KW-0812">Transmembrane</keyword>
<proteinExistence type="predicted"/>
<dbReference type="InterPro" id="IPR011701">
    <property type="entry name" value="MFS"/>
</dbReference>
<dbReference type="InterPro" id="IPR036259">
    <property type="entry name" value="MFS_trans_sf"/>
</dbReference>
<gene>
    <name evidence="7" type="ORF">FSP39_022938</name>
</gene>
<evidence type="ECO:0000313" key="7">
    <source>
        <dbReference type="EMBL" id="KAK3096084.1"/>
    </source>
</evidence>
<feature type="transmembrane region" description="Helical" evidence="5">
    <location>
        <begin position="312"/>
        <end position="331"/>
    </location>
</feature>
<dbReference type="PANTHER" id="PTHR11662:SF399">
    <property type="entry name" value="FI19708P1-RELATED"/>
    <property type="match status" value="1"/>
</dbReference>
<dbReference type="GO" id="GO:0016020">
    <property type="term" value="C:membrane"/>
    <property type="evidence" value="ECO:0007669"/>
    <property type="project" value="UniProtKB-SubCell"/>
</dbReference>
<feature type="transmembrane region" description="Helical" evidence="5">
    <location>
        <begin position="337"/>
        <end position="356"/>
    </location>
</feature>
<feature type="transmembrane region" description="Helical" evidence="5">
    <location>
        <begin position="140"/>
        <end position="162"/>
    </location>
</feature>
<evidence type="ECO:0000256" key="2">
    <source>
        <dbReference type="ARBA" id="ARBA00022692"/>
    </source>
</evidence>
<dbReference type="SUPFAM" id="SSF103473">
    <property type="entry name" value="MFS general substrate transporter"/>
    <property type="match status" value="1"/>
</dbReference>
<feature type="domain" description="Major facilitator superfamily (MFS) profile" evidence="6">
    <location>
        <begin position="8"/>
        <end position="441"/>
    </location>
</feature>
<evidence type="ECO:0000259" key="6">
    <source>
        <dbReference type="PROSITE" id="PS50850"/>
    </source>
</evidence>
<feature type="transmembrane region" description="Helical" evidence="5">
    <location>
        <begin position="228"/>
        <end position="252"/>
    </location>
</feature>
<evidence type="ECO:0000313" key="8">
    <source>
        <dbReference type="Proteomes" id="UP001186944"/>
    </source>
</evidence>
<organism evidence="7 8">
    <name type="scientific">Pinctada imbricata</name>
    <name type="common">Atlantic pearl-oyster</name>
    <name type="synonym">Pinctada martensii</name>
    <dbReference type="NCBI Taxonomy" id="66713"/>
    <lineage>
        <taxon>Eukaryota</taxon>
        <taxon>Metazoa</taxon>
        <taxon>Spiralia</taxon>
        <taxon>Lophotrochozoa</taxon>
        <taxon>Mollusca</taxon>
        <taxon>Bivalvia</taxon>
        <taxon>Autobranchia</taxon>
        <taxon>Pteriomorphia</taxon>
        <taxon>Pterioida</taxon>
        <taxon>Pterioidea</taxon>
        <taxon>Pteriidae</taxon>
        <taxon>Pinctada</taxon>
    </lineage>
</organism>
<reference evidence="7" key="1">
    <citation type="submission" date="2019-08" db="EMBL/GenBank/DDBJ databases">
        <title>The improved chromosome-level genome for the pearl oyster Pinctada fucata martensii using PacBio sequencing and Hi-C.</title>
        <authorList>
            <person name="Zheng Z."/>
        </authorList>
    </citation>
    <scope>NUCLEOTIDE SEQUENCE</scope>
    <source>
        <strain evidence="7">ZZ-2019</strain>
        <tissue evidence="7">Adductor muscle</tissue>
    </source>
</reference>
<evidence type="ECO:0000256" key="5">
    <source>
        <dbReference type="SAM" id="Phobius"/>
    </source>
</evidence>
<dbReference type="Gene3D" id="1.20.1250.20">
    <property type="entry name" value="MFS general substrate transporter like domains"/>
    <property type="match status" value="2"/>
</dbReference>
<evidence type="ECO:0000256" key="4">
    <source>
        <dbReference type="ARBA" id="ARBA00023136"/>
    </source>
</evidence>
<evidence type="ECO:0000256" key="3">
    <source>
        <dbReference type="ARBA" id="ARBA00022989"/>
    </source>
</evidence>
<comment type="caution">
    <text evidence="7">The sequence shown here is derived from an EMBL/GenBank/DDBJ whole genome shotgun (WGS) entry which is preliminary data.</text>
</comment>
<dbReference type="EMBL" id="VSWD01000008">
    <property type="protein sequence ID" value="KAK3096084.1"/>
    <property type="molecule type" value="Genomic_DNA"/>
</dbReference>
<feature type="transmembrane region" description="Helical" evidence="5">
    <location>
        <begin position="53"/>
        <end position="73"/>
    </location>
</feature>
<dbReference type="PANTHER" id="PTHR11662">
    <property type="entry name" value="SOLUTE CARRIER FAMILY 17"/>
    <property type="match status" value="1"/>
</dbReference>
<dbReference type="Pfam" id="PF07690">
    <property type="entry name" value="MFS_1"/>
    <property type="match status" value="1"/>
</dbReference>
<dbReference type="PROSITE" id="PS50850">
    <property type="entry name" value="MFS"/>
    <property type="match status" value="1"/>
</dbReference>
<feature type="transmembrane region" description="Helical" evidence="5">
    <location>
        <begin position="272"/>
        <end position="291"/>
    </location>
</feature>
<dbReference type="GO" id="GO:0006820">
    <property type="term" value="P:monoatomic anion transport"/>
    <property type="evidence" value="ECO:0007669"/>
    <property type="project" value="TreeGrafter"/>
</dbReference>
<feature type="transmembrane region" description="Helical" evidence="5">
    <location>
        <begin position="368"/>
        <end position="387"/>
    </location>
</feature>
<feature type="transmembrane region" description="Helical" evidence="5">
    <location>
        <begin position="174"/>
        <end position="194"/>
    </location>
</feature>
<keyword evidence="8" id="KW-1185">Reference proteome</keyword>
<dbReference type="FunFam" id="1.20.1250.20:FF:000532">
    <property type="entry name" value="SLC (SoLute Carrier) homolog"/>
    <property type="match status" value="1"/>
</dbReference>
<sequence length="542" mass="61182">MALPSRLCFRYFFDVYFFSYFDISILKTFVLYLATSLLKVGEFSWDKTTQGRILGSFFVGYICTQFIGGFLSTRFGCKRVFGLAILLSAFLTILTPAAARTHVYFLIGVRFLVGFCQGVTYPAQLSLFAKWYPPLDRSRFGSICIGATYIGYVIAFPVAGLLCDYGFDGGWPSIFYVFGICGILWFIAWMYFMYDSPFLHPRISDAEKAYITEHQGEKESANRKVVPWLKLLTSTPVWAFVFCHICCTWGEYTFVTNIPSYMKEVLHFDIKTNGFLSALPYIGVSLWASISGNVADCLRRRNILNTDKVRKLFTTMGCLLPASFVIGLGFMNCTDSTYAVTLLTLSITMAGFQHGGGFMINPLDIAPSYAAIIVGISNTFATLPGFISPITVSELTQNCIDLSNPSLHPLPCELLSSDFNFSPCGHVITGDLSIVKNDKLREMLKKGPKYRESMSFTWNQNVKIIMDSCKEYARRRAKKEDVQLDALSEWITFIRGLLLSRVYRLKSNVNMRFESIFKDPDVITELAYLQEYYAITPADKAS</sequence>
<evidence type="ECO:0000256" key="1">
    <source>
        <dbReference type="ARBA" id="ARBA00004141"/>
    </source>
</evidence>